<dbReference type="KEGG" id="dpt:Deipr_1549"/>
<dbReference type="Proteomes" id="UP000007718">
    <property type="component" value="Chromosome"/>
</dbReference>
<evidence type="ECO:0000256" key="1">
    <source>
        <dbReference type="SAM" id="MobiDB-lite"/>
    </source>
</evidence>
<dbReference type="STRING" id="693977.Deipr_1549"/>
<keyword evidence="4" id="KW-1185">Reference proteome</keyword>
<dbReference type="AlphaFoldDB" id="F0RK41"/>
<sequence>MYLRASAKNSLPPDWQLTYAVAVSAVIHLQALGLTEYEARAYTALLALGRSVPARVARQAGIPRPKIYETLERLEGRGLASKVGQNPLEYAPLSAREYLTRSRRAFSDRLEALDRDLSRLTPDPAPEAVYHLNGEAALRSLCEDLILNARQQVYMAGSPALADRLEALCPRGVALTRAHLADLPPIAASGQDAFLLTRDAEAAVIAHFVPADADIEAHGVHTHNPVIIHLIDGYVRLAAQHPAPAKAKAARTARGSKSAVQLQES</sequence>
<dbReference type="eggNOG" id="COG1378">
    <property type="taxonomic scope" value="Bacteria"/>
</dbReference>
<evidence type="ECO:0000313" key="4">
    <source>
        <dbReference type="Proteomes" id="UP000007718"/>
    </source>
</evidence>
<evidence type="ECO:0000259" key="2">
    <source>
        <dbReference type="Pfam" id="PF01978"/>
    </source>
</evidence>
<dbReference type="Gene3D" id="1.10.10.10">
    <property type="entry name" value="Winged helix-like DNA-binding domain superfamily/Winged helix DNA-binding domain"/>
    <property type="match status" value="1"/>
</dbReference>
<feature type="compositionally biased region" description="Low complexity" evidence="1">
    <location>
        <begin position="246"/>
        <end position="259"/>
    </location>
</feature>
<reference evidence="3 4" key="2">
    <citation type="journal article" date="2012" name="Stand. Genomic Sci.">
        <title>Complete genome sequence of the orange-red pigmented, radioresistant Deinococcus proteolyticus type strain (MRP(T)).</title>
        <authorList>
            <person name="Copeland A."/>
            <person name="Zeytun A."/>
            <person name="Yassawong M."/>
            <person name="Nolan M."/>
            <person name="Lucas S."/>
            <person name="Hammon N."/>
            <person name="Deshpande S."/>
            <person name="Cheng J.F."/>
            <person name="Han C."/>
            <person name="Tapia R."/>
            <person name="Goodwin L.A."/>
            <person name="Pitluck S."/>
            <person name="Mavromatis K."/>
            <person name="Liolios K."/>
            <person name="Pagani I."/>
            <person name="Ivanova N."/>
            <person name="Mikhailova N."/>
            <person name="Pati A."/>
            <person name="Chen A."/>
            <person name="Palaniappan K."/>
            <person name="Land M."/>
            <person name="Hauser L."/>
            <person name="Jeffries C.D."/>
            <person name="Brambilla E.M."/>
            <person name="Rohde M."/>
            <person name="Sikorski J."/>
            <person name="Pukall R."/>
            <person name="Goker M."/>
            <person name="Detter J.C."/>
            <person name="Woyke T."/>
            <person name="Bristow J."/>
            <person name="Eisen J.A."/>
            <person name="Markowitz V."/>
            <person name="Hugenholtz P."/>
            <person name="Kyrpides N.C."/>
            <person name="Klenk H.P."/>
            <person name="Lapidus A."/>
        </authorList>
    </citation>
    <scope>NUCLEOTIDE SEQUENCE [LARGE SCALE GENOMIC DNA]</scope>
    <source>
        <strain evidence="4">ATCC 35074 / DSM 20540 / JCM 6276 / NBRC 101906 / NCIMB 13154 / VKM Ac-1939 / CCM 2703 / MRP</strain>
    </source>
</reference>
<dbReference type="InterPro" id="IPR036388">
    <property type="entry name" value="WH-like_DNA-bd_sf"/>
</dbReference>
<dbReference type="HOGENOM" id="CLU_1048570_0_0_0"/>
<dbReference type="PANTHER" id="PTHR34293:SF1">
    <property type="entry name" value="HTH-TYPE TRANSCRIPTIONAL REGULATOR TRMBL2"/>
    <property type="match status" value="1"/>
</dbReference>
<name>F0RK41_DEIPM</name>
<reference evidence="4" key="1">
    <citation type="submission" date="2011-02" db="EMBL/GenBank/DDBJ databases">
        <title>The complete sequence of chromosome of Deinococcus proteolyticus DSM 20540.</title>
        <authorList>
            <consortium name="US DOE Joint Genome Institute (JGI-PGF)"/>
            <person name="Lucas S."/>
            <person name="Copeland A."/>
            <person name="Lapidus A."/>
            <person name="Bruce D."/>
            <person name="Goodwin L."/>
            <person name="Pitluck S."/>
            <person name="Kyrpides N."/>
            <person name="Mavromatis K."/>
            <person name="Pagani I."/>
            <person name="Ivanova N."/>
            <person name="Ovchinnikova G."/>
            <person name="Zeytun A."/>
            <person name="Detter J.C."/>
            <person name="Han C."/>
            <person name="Land M."/>
            <person name="Hauser L."/>
            <person name="Markowitz V."/>
            <person name="Cheng J.-F."/>
            <person name="Hugenholtz P."/>
            <person name="Woyke T."/>
            <person name="Wu D."/>
            <person name="Pukall R."/>
            <person name="Steenblock K."/>
            <person name="Brambilla E."/>
            <person name="Klenk H.-P."/>
            <person name="Eisen J.A."/>
        </authorList>
    </citation>
    <scope>NUCLEOTIDE SEQUENCE [LARGE SCALE GENOMIC DNA]</scope>
    <source>
        <strain evidence="4">ATCC 35074 / DSM 20540 / JCM 6276 / NBRC 101906 / NCIMB 13154 / VKM Ac-1939 / CCM 2703 / MRP</strain>
    </source>
</reference>
<evidence type="ECO:0000313" key="3">
    <source>
        <dbReference type="EMBL" id="ADY26687.1"/>
    </source>
</evidence>
<gene>
    <name evidence="3" type="ordered locus">Deipr_1549</name>
</gene>
<accession>F0RK41</accession>
<feature type="domain" description="Transcription regulator TrmB N-terminal" evidence="2">
    <location>
        <begin position="29"/>
        <end position="95"/>
    </location>
</feature>
<dbReference type="InterPro" id="IPR002831">
    <property type="entry name" value="Tscrpt_reg_TrmB_N"/>
</dbReference>
<dbReference type="PANTHER" id="PTHR34293">
    <property type="entry name" value="HTH-TYPE TRANSCRIPTIONAL REGULATOR TRMBL2"/>
    <property type="match status" value="1"/>
</dbReference>
<organism evidence="3 4">
    <name type="scientific">Deinococcus proteolyticus (strain ATCC 35074 / DSM 20540 / JCM 6276 / NBRC 101906 / NCIMB 13154 / VKM Ac-1939 / CCM 2703 / MRP)</name>
    <dbReference type="NCBI Taxonomy" id="693977"/>
    <lineage>
        <taxon>Bacteria</taxon>
        <taxon>Thermotogati</taxon>
        <taxon>Deinococcota</taxon>
        <taxon>Deinococci</taxon>
        <taxon>Deinococcales</taxon>
        <taxon>Deinococcaceae</taxon>
        <taxon>Deinococcus</taxon>
    </lineage>
</organism>
<dbReference type="InterPro" id="IPR051797">
    <property type="entry name" value="TrmB-like"/>
</dbReference>
<feature type="region of interest" description="Disordered" evidence="1">
    <location>
        <begin position="246"/>
        <end position="265"/>
    </location>
</feature>
<dbReference type="SUPFAM" id="SSF46785">
    <property type="entry name" value="Winged helix' DNA-binding domain"/>
    <property type="match status" value="1"/>
</dbReference>
<protein>
    <submittedName>
        <fullName evidence="3">Transcriptional regulator, TrmB</fullName>
    </submittedName>
</protein>
<dbReference type="Pfam" id="PF01978">
    <property type="entry name" value="TrmB"/>
    <property type="match status" value="1"/>
</dbReference>
<proteinExistence type="predicted"/>
<dbReference type="EMBL" id="CP002536">
    <property type="protein sequence ID" value="ADY26687.1"/>
    <property type="molecule type" value="Genomic_DNA"/>
</dbReference>
<dbReference type="InterPro" id="IPR036390">
    <property type="entry name" value="WH_DNA-bd_sf"/>
</dbReference>